<feature type="compositionally biased region" description="Pro residues" evidence="1">
    <location>
        <begin position="178"/>
        <end position="188"/>
    </location>
</feature>
<dbReference type="EMBL" id="BAABAQ010000011">
    <property type="protein sequence ID" value="GAA4200939.1"/>
    <property type="molecule type" value="Genomic_DNA"/>
</dbReference>
<keyword evidence="5" id="KW-1185">Reference proteome</keyword>
<name>A0ABP8B959_9ACTN</name>
<gene>
    <name evidence="4" type="ORF">GCM10022252_54910</name>
</gene>
<evidence type="ECO:0000256" key="1">
    <source>
        <dbReference type="SAM" id="MobiDB-lite"/>
    </source>
</evidence>
<keyword evidence="2" id="KW-1133">Transmembrane helix</keyword>
<feature type="compositionally biased region" description="Low complexity" evidence="1">
    <location>
        <begin position="189"/>
        <end position="199"/>
    </location>
</feature>
<organism evidence="4 5">
    <name type="scientific">Streptosporangium oxazolinicum</name>
    <dbReference type="NCBI Taxonomy" id="909287"/>
    <lineage>
        <taxon>Bacteria</taxon>
        <taxon>Bacillati</taxon>
        <taxon>Actinomycetota</taxon>
        <taxon>Actinomycetes</taxon>
        <taxon>Streptosporangiales</taxon>
        <taxon>Streptosporangiaceae</taxon>
        <taxon>Streptosporangium</taxon>
    </lineage>
</organism>
<keyword evidence="2" id="KW-0472">Membrane</keyword>
<dbReference type="Proteomes" id="UP001501251">
    <property type="component" value="Unassembled WGS sequence"/>
</dbReference>
<feature type="transmembrane region" description="Helical" evidence="2">
    <location>
        <begin position="285"/>
        <end position="305"/>
    </location>
</feature>
<evidence type="ECO:0000313" key="5">
    <source>
        <dbReference type="Proteomes" id="UP001501251"/>
    </source>
</evidence>
<sequence>MAAGVLALALGGGIPAVAIVPASAVRASAVPRMDDCDHGGLLGTVTGGVCRVVDGLGSGVGDVVHGLEDTVSPPSPAPLPSGGDSAGGGAETSTDVGETHDRPETPAPVVSISEHPPQKRPPVAKDPKEREKEPSGGPQAPRPRGTDDACRSAATSPGCADSSVTTLVEDPKESASPTAPPSPSPASPSPSATPSASPSRPEGAAPARKSPVPVPTGRALPETSLPDTGTPTTDVGEPVTPEPSPVVDAEAPRVELLWPAPVMEELQRQMPGEQPVTPSRSSDTASTVLTTAVLISAILAVRLLYSRRKIRESIPFDPVPPGHHRVA</sequence>
<feature type="compositionally biased region" description="Basic and acidic residues" evidence="1">
    <location>
        <begin position="123"/>
        <end position="134"/>
    </location>
</feature>
<keyword evidence="2" id="KW-0812">Transmembrane</keyword>
<proteinExistence type="predicted"/>
<reference evidence="5" key="1">
    <citation type="journal article" date="2019" name="Int. J. Syst. Evol. Microbiol.">
        <title>The Global Catalogue of Microorganisms (GCM) 10K type strain sequencing project: providing services to taxonomists for standard genome sequencing and annotation.</title>
        <authorList>
            <consortium name="The Broad Institute Genomics Platform"/>
            <consortium name="The Broad Institute Genome Sequencing Center for Infectious Disease"/>
            <person name="Wu L."/>
            <person name="Ma J."/>
        </authorList>
    </citation>
    <scope>NUCLEOTIDE SEQUENCE [LARGE SCALE GENOMIC DNA]</scope>
    <source>
        <strain evidence="5">JCM 17388</strain>
    </source>
</reference>
<feature type="region of interest" description="Disordered" evidence="1">
    <location>
        <begin position="64"/>
        <end position="252"/>
    </location>
</feature>
<feature type="chain" id="PRO_5045313454" evidence="3">
    <location>
        <begin position="19"/>
        <end position="327"/>
    </location>
</feature>
<feature type="signal peptide" evidence="3">
    <location>
        <begin position="1"/>
        <end position="18"/>
    </location>
</feature>
<keyword evidence="3" id="KW-0732">Signal</keyword>
<evidence type="ECO:0000256" key="3">
    <source>
        <dbReference type="SAM" id="SignalP"/>
    </source>
</evidence>
<accession>A0ABP8B959</accession>
<protein>
    <submittedName>
        <fullName evidence="4">Uncharacterized protein</fullName>
    </submittedName>
</protein>
<evidence type="ECO:0000256" key="2">
    <source>
        <dbReference type="SAM" id="Phobius"/>
    </source>
</evidence>
<evidence type="ECO:0000313" key="4">
    <source>
        <dbReference type="EMBL" id="GAA4200939.1"/>
    </source>
</evidence>
<comment type="caution">
    <text evidence="4">The sequence shown here is derived from an EMBL/GenBank/DDBJ whole genome shotgun (WGS) entry which is preliminary data.</text>
</comment>